<evidence type="ECO:0000313" key="7">
    <source>
        <dbReference type="Proteomes" id="UP000823749"/>
    </source>
</evidence>
<keyword evidence="2" id="KW-0143">Chaperone</keyword>
<dbReference type="GO" id="GO:0042393">
    <property type="term" value="F:histone binding"/>
    <property type="evidence" value="ECO:0007669"/>
    <property type="project" value="UniProtKB-ARBA"/>
</dbReference>
<gene>
    <name evidence="6" type="ORF">RHGRI_024150</name>
</gene>
<dbReference type="PANTHER" id="PTHR11875">
    <property type="entry name" value="TESTIS-SPECIFIC Y-ENCODED PROTEIN"/>
    <property type="match status" value="1"/>
</dbReference>
<evidence type="ECO:0000256" key="5">
    <source>
        <dbReference type="SAM" id="MobiDB-lite"/>
    </source>
</evidence>
<dbReference type="GO" id="GO:0005634">
    <property type="term" value="C:nucleus"/>
    <property type="evidence" value="ECO:0007669"/>
    <property type="project" value="InterPro"/>
</dbReference>
<feature type="compositionally biased region" description="Acidic residues" evidence="5">
    <location>
        <begin position="239"/>
        <end position="272"/>
    </location>
</feature>
<evidence type="ECO:0000256" key="3">
    <source>
        <dbReference type="RuleBase" id="RU003876"/>
    </source>
</evidence>
<evidence type="ECO:0000256" key="2">
    <source>
        <dbReference type="ARBA" id="ARBA00023186"/>
    </source>
</evidence>
<dbReference type="GO" id="GO:0000724">
    <property type="term" value="P:double-strand break repair via homologous recombination"/>
    <property type="evidence" value="ECO:0007669"/>
    <property type="project" value="UniProtKB-ARBA"/>
</dbReference>
<evidence type="ECO:0008006" key="8">
    <source>
        <dbReference type="Google" id="ProtNLM"/>
    </source>
</evidence>
<keyword evidence="4" id="KW-0175">Coiled coil</keyword>
<dbReference type="GO" id="GO:0006334">
    <property type="term" value="P:nucleosome assembly"/>
    <property type="evidence" value="ECO:0007669"/>
    <property type="project" value="InterPro"/>
</dbReference>
<dbReference type="Pfam" id="PF00956">
    <property type="entry name" value="NAP"/>
    <property type="match status" value="1"/>
</dbReference>
<comment type="caution">
    <text evidence="6">The sequence shown here is derived from an EMBL/GenBank/DDBJ whole genome shotgun (WGS) entry which is preliminary data.</text>
</comment>
<proteinExistence type="inferred from homology"/>
<dbReference type="InterPro" id="IPR037231">
    <property type="entry name" value="NAP-like_sf"/>
</dbReference>
<dbReference type="Proteomes" id="UP000823749">
    <property type="component" value="Chromosome 8"/>
</dbReference>
<dbReference type="Gene3D" id="1.20.5.1500">
    <property type="match status" value="1"/>
</dbReference>
<dbReference type="InterPro" id="IPR002164">
    <property type="entry name" value="NAP_family"/>
</dbReference>
<dbReference type="Gene3D" id="3.30.1120.90">
    <property type="entry name" value="Nucleosome assembly protein"/>
    <property type="match status" value="1"/>
</dbReference>
<dbReference type="SUPFAM" id="SSF143113">
    <property type="entry name" value="NAP-like"/>
    <property type="match status" value="1"/>
</dbReference>
<protein>
    <recommendedName>
        <fullName evidence="8">NAP1-related protein 2</fullName>
    </recommendedName>
</protein>
<keyword evidence="7" id="KW-1185">Reference proteome</keyword>
<comment type="similarity">
    <text evidence="1 3">Belongs to the nucleosome assembly protein (NAP) family.</text>
</comment>
<evidence type="ECO:0000256" key="4">
    <source>
        <dbReference type="SAM" id="Coils"/>
    </source>
</evidence>
<dbReference type="AlphaFoldDB" id="A0AAV6JA07"/>
<name>A0AAV6JA07_9ERIC</name>
<organism evidence="6 7">
    <name type="scientific">Rhododendron griersonianum</name>
    <dbReference type="NCBI Taxonomy" id="479676"/>
    <lineage>
        <taxon>Eukaryota</taxon>
        <taxon>Viridiplantae</taxon>
        <taxon>Streptophyta</taxon>
        <taxon>Embryophyta</taxon>
        <taxon>Tracheophyta</taxon>
        <taxon>Spermatophyta</taxon>
        <taxon>Magnoliopsida</taxon>
        <taxon>eudicotyledons</taxon>
        <taxon>Gunneridae</taxon>
        <taxon>Pentapetalae</taxon>
        <taxon>asterids</taxon>
        <taxon>Ericales</taxon>
        <taxon>Ericaceae</taxon>
        <taxon>Ericoideae</taxon>
        <taxon>Rhodoreae</taxon>
        <taxon>Rhododendron</taxon>
    </lineage>
</organism>
<evidence type="ECO:0000313" key="6">
    <source>
        <dbReference type="EMBL" id="KAG5536627.1"/>
    </source>
</evidence>
<sequence length="272" mass="31349">MGDKGKKLKVEEKAEEENAELIDGDLVVSIEKLQEIQDELEKINEEATDKVFEVEKKYNDERKLVYDKRNDIIKSIPDFWLTAVNDTSLPVLFLKPKAYFLSHPALCDLLTEEDQKIFKYLSSLEVEDFKDEKSGYTITFNFNPNPYFEDIKLMKSYTFLDEGTTKIAATTIKWKEGMGVCNGVAHEKIGSKRPHRGESFFTWFSEVQQKNDVEEIQDEVAEIIMEDLWCNPLTYFNNDGDEDDADGEEDDEEEKGNDGLDEDDDEGDEDGN</sequence>
<dbReference type="EMBL" id="JACTNZ010000008">
    <property type="protein sequence ID" value="KAG5536627.1"/>
    <property type="molecule type" value="Genomic_DNA"/>
</dbReference>
<reference evidence="6" key="1">
    <citation type="submission" date="2020-08" db="EMBL/GenBank/DDBJ databases">
        <title>Plant Genome Project.</title>
        <authorList>
            <person name="Zhang R.-G."/>
        </authorList>
    </citation>
    <scope>NUCLEOTIDE SEQUENCE</scope>
    <source>
        <strain evidence="6">WSP0</strain>
        <tissue evidence="6">Leaf</tissue>
    </source>
</reference>
<accession>A0AAV6JA07</accession>
<feature type="coiled-coil region" evidence="4">
    <location>
        <begin position="26"/>
        <end position="57"/>
    </location>
</feature>
<feature type="region of interest" description="Disordered" evidence="5">
    <location>
        <begin position="235"/>
        <end position="272"/>
    </location>
</feature>
<evidence type="ECO:0000256" key="1">
    <source>
        <dbReference type="ARBA" id="ARBA00009947"/>
    </source>
</evidence>